<name>A0A6J6EF20_9ZZZZ</name>
<dbReference type="EMBL" id="CAEZTT010000044">
    <property type="protein sequence ID" value="CAB4574952.1"/>
    <property type="molecule type" value="Genomic_DNA"/>
</dbReference>
<evidence type="ECO:0000259" key="7">
    <source>
        <dbReference type="PROSITE" id="PS50850"/>
    </source>
</evidence>
<evidence type="ECO:0000256" key="1">
    <source>
        <dbReference type="ARBA" id="ARBA00004127"/>
    </source>
</evidence>
<feature type="transmembrane region" description="Helical" evidence="6">
    <location>
        <begin position="59"/>
        <end position="79"/>
    </location>
</feature>
<feature type="transmembrane region" description="Helical" evidence="6">
    <location>
        <begin position="311"/>
        <end position="329"/>
    </location>
</feature>
<feature type="transmembrane region" description="Helical" evidence="6">
    <location>
        <begin position="116"/>
        <end position="135"/>
    </location>
</feature>
<keyword evidence="5 6" id="KW-0472">Membrane</keyword>
<dbReference type="Pfam" id="PF11700">
    <property type="entry name" value="ATG22"/>
    <property type="match status" value="1"/>
</dbReference>
<accession>A0A6J6EF20</accession>
<proteinExistence type="predicted"/>
<feature type="transmembrane region" description="Helical" evidence="6">
    <location>
        <begin position="371"/>
        <end position="394"/>
    </location>
</feature>
<evidence type="ECO:0000256" key="6">
    <source>
        <dbReference type="SAM" id="Phobius"/>
    </source>
</evidence>
<protein>
    <submittedName>
        <fullName evidence="8">Unannotated protein</fullName>
    </submittedName>
</protein>
<feature type="transmembrane region" description="Helical" evidence="6">
    <location>
        <begin position="187"/>
        <end position="207"/>
    </location>
</feature>
<reference evidence="8" key="1">
    <citation type="submission" date="2020-05" db="EMBL/GenBank/DDBJ databases">
        <authorList>
            <person name="Chiriac C."/>
            <person name="Salcher M."/>
            <person name="Ghai R."/>
            <person name="Kavagutti S V."/>
        </authorList>
    </citation>
    <scope>NUCLEOTIDE SEQUENCE</scope>
</reference>
<evidence type="ECO:0000256" key="5">
    <source>
        <dbReference type="ARBA" id="ARBA00023136"/>
    </source>
</evidence>
<dbReference type="GO" id="GO:0012505">
    <property type="term" value="C:endomembrane system"/>
    <property type="evidence" value="ECO:0007669"/>
    <property type="project" value="UniProtKB-SubCell"/>
</dbReference>
<keyword evidence="4 6" id="KW-1133">Transmembrane helix</keyword>
<dbReference type="GO" id="GO:0022857">
    <property type="term" value="F:transmembrane transporter activity"/>
    <property type="evidence" value="ECO:0007669"/>
    <property type="project" value="InterPro"/>
</dbReference>
<dbReference type="InterPro" id="IPR050495">
    <property type="entry name" value="ATG22/LtaA_families"/>
</dbReference>
<organism evidence="8">
    <name type="scientific">freshwater metagenome</name>
    <dbReference type="NCBI Taxonomy" id="449393"/>
    <lineage>
        <taxon>unclassified sequences</taxon>
        <taxon>metagenomes</taxon>
        <taxon>ecological metagenomes</taxon>
    </lineage>
</organism>
<dbReference type="Gene3D" id="1.20.1250.20">
    <property type="entry name" value="MFS general substrate transporter like domains"/>
    <property type="match status" value="2"/>
</dbReference>
<evidence type="ECO:0000256" key="3">
    <source>
        <dbReference type="ARBA" id="ARBA00022692"/>
    </source>
</evidence>
<dbReference type="SUPFAM" id="SSF103473">
    <property type="entry name" value="MFS general substrate transporter"/>
    <property type="match status" value="1"/>
</dbReference>
<dbReference type="InterPro" id="IPR036259">
    <property type="entry name" value="MFS_trans_sf"/>
</dbReference>
<keyword evidence="3 6" id="KW-0812">Transmembrane</keyword>
<dbReference type="PANTHER" id="PTHR23519:SF1">
    <property type="entry name" value="AUTOPHAGY-RELATED PROTEIN 22"/>
    <property type="match status" value="1"/>
</dbReference>
<sequence length="438" mass="46941">MRSNRAQRSWYFYDFANSAFSTTVVTVFLGPYLTELAQGQADTDGFITVLGIPMAAESLFPYTISLSVLLQVITLPIVGALADHVRSRTNLLGFFAMLGSLATMLMYFVSADTYQFGAALLVIANVAFGSSIVVYNSYLPDIASPDERDAVSSKGWGLGYLGGGSLLLANVALFLSAESIGLAESSAVRISLVSAGAWWLLFTLVSLKGLVGLNRSQGSVGTATIRVTLSELAQTAKSARKYPQTLKFLIAYLLYNDGIQTVIALAGTYAAIELLLPQSDLIVAILIVQFVALIGALLLGKLAAIFGSRNVLLTSLIIWTFAVIAAYFVPAKAALSYYLLAALIGLVLGGSQALSRSIFSQMIPRAQEAQYFAVYEIAERGTSWLGTFLFGLSLTLTGSYRTSILALIVFFIVGGLLFTRVNIRQAIAESGNNQPERI</sequence>
<feature type="transmembrane region" description="Helical" evidence="6">
    <location>
        <begin position="91"/>
        <end position="110"/>
    </location>
</feature>
<evidence type="ECO:0000256" key="2">
    <source>
        <dbReference type="ARBA" id="ARBA00022448"/>
    </source>
</evidence>
<dbReference type="PROSITE" id="PS50850">
    <property type="entry name" value="MFS"/>
    <property type="match status" value="1"/>
</dbReference>
<dbReference type="InterPro" id="IPR024671">
    <property type="entry name" value="Atg22-like"/>
</dbReference>
<evidence type="ECO:0000256" key="4">
    <source>
        <dbReference type="ARBA" id="ARBA00022989"/>
    </source>
</evidence>
<feature type="domain" description="Major facilitator superfamily (MFS) profile" evidence="7">
    <location>
        <begin position="244"/>
        <end position="438"/>
    </location>
</feature>
<evidence type="ECO:0000313" key="8">
    <source>
        <dbReference type="EMBL" id="CAB4574952.1"/>
    </source>
</evidence>
<dbReference type="PANTHER" id="PTHR23519">
    <property type="entry name" value="AUTOPHAGY-RELATED PROTEIN 22"/>
    <property type="match status" value="1"/>
</dbReference>
<feature type="transmembrane region" description="Helical" evidence="6">
    <location>
        <begin position="156"/>
        <end position="175"/>
    </location>
</feature>
<feature type="transmembrane region" description="Helical" evidence="6">
    <location>
        <begin position="335"/>
        <end position="359"/>
    </location>
</feature>
<feature type="transmembrane region" description="Helical" evidence="6">
    <location>
        <begin position="281"/>
        <end position="299"/>
    </location>
</feature>
<dbReference type="AlphaFoldDB" id="A0A6J6EF20"/>
<feature type="transmembrane region" description="Helical" evidence="6">
    <location>
        <begin position="400"/>
        <end position="418"/>
    </location>
</feature>
<comment type="subcellular location">
    <subcellularLocation>
        <location evidence="1">Endomembrane system</location>
        <topology evidence="1">Multi-pass membrane protein</topology>
    </subcellularLocation>
</comment>
<feature type="transmembrane region" description="Helical" evidence="6">
    <location>
        <begin position="12"/>
        <end position="33"/>
    </location>
</feature>
<dbReference type="InterPro" id="IPR020846">
    <property type="entry name" value="MFS_dom"/>
</dbReference>
<gene>
    <name evidence="8" type="ORF">UFOPK1726_00511</name>
</gene>
<keyword evidence="2" id="KW-0813">Transport</keyword>
<feature type="transmembrane region" description="Helical" evidence="6">
    <location>
        <begin position="248"/>
        <end position="269"/>
    </location>
</feature>